<proteinExistence type="predicted"/>
<dbReference type="InterPro" id="IPR011006">
    <property type="entry name" value="CheY-like_superfamily"/>
</dbReference>
<dbReference type="SMART" id="SM00421">
    <property type="entry name" value="HTH_LUXR"/>
    <property type="match status" value="1"/>
</dbReference>
<name>A0A1R4LRT2_VIBR1</name>
<evidence type="ECO:0000256" key="1">
    <source>
        <dbReference type="ARBA" id="ARBA00023125"/>
    </source>
</evidence>
<dbReference type="InterPro" id="IPR000792">
    <property type="entry name" value="Tscrpt_reg_LuxR_C"/>
</dbReference>
<evidence type="ECO:0000313" key="6">
    <source>
        <dbReference type="Proteomes" id="UP000188276"/>
    </source>
</evidence>
<protein>
    <submittedName>
        <fullName evidence="5">Nitrate/nitrite response regulator protein NarL</fullName>
    </submittedName>
</protein>
<keyword evidence="1" id="KW-0238">DNA-binding</keyword>
<dbReference type="STRING" id="1123498.VR7878_03300"/>
<dbReference type="GO" id="GO:0000160">
    <property type="term" value="P:phosphorelay signal transduction system"/>
    <property type="evidence" value="ECO:0007669"/>
    <property type="project" value="InterPro"/>
</dbReference>
<dbReference type="EMBL" id="FULE01000047">
    <property type="protein sequence ID" value="SJN59225.1"/>
    <property type="molecule type" value="Genomic_DNA"/>
</dbReference>
<dbReference type="PRINTS" id="PR00038">
    <property type="entry name" value="HTHLUXR"/>
</dbReference>
<dbReference type="InterPro" id="IPR039420">
    <property type="entry name" value="WalR-like"/>
</dbReference>
<accession>A0A1R4LRT2</accession>
<keyword evidence="6" id="KW-1185">Reference proteome</keyword>
<sequence length="226" mass="25352">MHPTHITNATTSVSPATVMLVDDHPMLRQGLKQLLQLNPQIEVVKECNNGQQAVKLALEDEPDVILLDINMPDIDGIQTLKLLRDNDITSRIIIFTVSNYEEDLVRAIQAGADGYLLKDMEAEDLLHAIEQVCLGELVVSPKLANLLAKQLRSSPHQAQREIDTLTTRERDVLKLLAQSLPNKLIARKLNIAETTVKVHVKHILKKLQLRSRVEAAVWVHQQGIDQ</sequence>
<dbReference type="InterPro" id="IPR016032">
    <property type="entry name" value="Sig_transdc_resp-reg_C-effctor"/>
</dbReference>
<evidence type="ECO:0000259" key="4">
    <source>
        <dbReference type="PROSITE" id="PS50110"/>
    </source>
</evidence>
<dbReference type="PANTHER" id="PTHR43214:SF38">
    <property type="entry name" value="NITRATE_NITRITE RESPONSE REGULATOR PROTEIN NARL"/>
    <property type="match status" value="1"/>
</dbReference>
<dbReference type="NCBIfam" id="NF007935">
    <property type="entry name" value="PRK10651.1"/>
    <property type="match status" value="1"/>
</dbReference>
<dbReference type="PROSITE" id="PS50110">
    <property type="entry name" value="RESPONSE_REGULATORY"/>
    <property type="match status" value="1"/>
</dbReference>
<dbReference type="OrthoDB" id="9796655at2"/>
<dbReference type="PANTHER" id="PTHR43214">
    <property type="entry name" value="TWO-COMPONENT RESPONSE REGULATOR"/>
    <property type="match status" value="1"/>
</dbReference>
<gene>
    <name evidence="5" type="primary">narL</name>
    <name evidence="5" type="ORF">VR7878_03300</name>
</gene>
<dbReference type="SMART" id="SM00448">
    <property type="entry name" value="REC"/>
    <property type="match status" value="1"/>
</dbReference>
<keyword evidence="2" id="KW-0597">Phosphoprotein</keyword>
<dbReference type="SUPFAM" id="SSF46894">
    <property type="entry name" value="C-terminal effector domain of the bipartite response regulators"/>
    <property type="match status" value="1"/>
</dbReference>
<dbReference type="Gene3D" id="3.40.50.2300">
    <property type="match status" value="1"/>
</dbReference>
<dbReference type="Pfam" id="PF00072">
    <property type="entry name" value="Response_reg"/>
    <property type="match status" value="1"/>
</dbReference>
<dbReference type="GO" id="GO:0006355">
    <property type="term" value="P:regulation of DNA-templated transcription"/>
    <property type="evidence" value="ECO:0007669"/>
    <property type="project" value="InterPro"/>
</dbReference>
<feature type="domain" description="HTH luxR-type" evidence="3">
    <location>
        <begin position="158"/>
        <end position="223"/>
    </location>
</feature>
<dbReference type="GO" id="GO:0003677">
    <property type="term" value="F:DNA binding"/>
    <property type="evidence" value="ECO:0007669"/>
    <property type="project" value="UniProtKB-KW"/>
</dbReference>
<evidence type="ECO:0000259" key="3">
    <source>
        <dbReference type="PROSITE" id="PS50043"/>
    </source>
</evidence>
<feature type="domain" description="Response regulatory" evidence="4">
    <location>
        <begin position="17"/>
        <end position="133"/>
    </location>
</feature>
<evidence type="ECO:0000256" key="2">
    <source>
        <dbReference type="PROSITE-ProRule" id="PRU00169"/>
    </source>
</evidence>
<dbReference type="RefSeq" id="WP_077337184.1">
    <property type="nucleotide sequence ID" value="NZ_FULE01000047.1"/>
</dbReference>
<organism evidence="5 6">
    <name type="scientific">Vibrio ruber (strain DSM 16370 / JCM 11486 / BCRC 17186 / CECT 7878 / LMG 23124 / VR1)</name>
    <dbReference type="NCBI Taxonomy" id="1123498"/>
    <lineage>
        <taxon>Bacteria</taxon>
        <taxon>Pseudomonadati</taxon>
        <taxon>Pseudomonadota</taxon>
        <taxon>Gammaproteobacteria</taxon>
        <taxon>Vibrionales</taxon>
        <taxon>Vibrionaceae</taxon>
        <taxon>Vibrio</taxon>
    </lineage>
</organism>
<dbReference type="PROSITE" id="PS50043">
    <property type="entry name" value="HTH_LUXR_2"/>
    <property type="match status" value="1"/>
</dbReference>
<reference evidence="6" key="1">
    <citation type="submission" date="2017-02" db="EMBL/GenBank/DDBJ databases">
        <authorList>
            <person name="Rodrigo-Torres L."/>
            <person name="Arahal R.D."/>
            <person name="Lucena T."/>
        </authorList>
    </citation>
    <scope>NUCLEOTIDE SEQUENCE [LARGE SCALE GENOMIC DNA]</scope>
    <source>
        <strain evidence="6">CECT 7878</strain>
    </source>
</reference>
<dbReference type="Pfam" id="PF00196">
    <property type="entry name" value="GerE"/>
    <property type="match status" value="1"/>
</dbReference>
<dbReference type="InterPro" id="IPR001789">
    <property type="entry name" value="Sig_transdc_resp-reg_receiver"/>
</dbReference>
<dbReference type="AlphaFoldDB" id="A0A1R4LRT2"/>
<evidence type="ECO:0000313" key="5">
    <source>
        <dbReference type="EMBL" id="SJN59225.1"/>
    </source>
</evidence>
<feature type="modified residue" description="4-aspartylphosphate" evidence="2">
    <location>
        <position position="68"/>
    </location>
</feature>
<dbReference type="CDD" id="cd06170">
    <property type="entry name" value="LuxR_C_like"/>
    <property type="match status" value="1"/>
</dbReference>
<dbReference type="SUPFAM" id="SSF52172">
    <property type="entry name" value="CheY-like"/>
    <property type="match status" value="1"/>
</dbReference>
<dbReference type="Proteomes" id="UP000188276">
    <property type="component" value="Unassembled WGS sequence"/>
</dbReference>